<dbReference type="EC" id="5.3.1.13" evidence="10"/>
<dbReference type="NCBIfam" id="TIGR00393">
    <property type="entry name" value="kpsF"/>
    <property type="match status" value="1"/>
</dbReference>
<dbReference type="Proteomes" id="UP000540989">
    <property type="component" value="Unassembled WGS sequence"/>
</dbReference>
<evidence type="ECO:0000256" key="3">
    <source>
        <dbReference type="ARBA" id="ARBA00023122"/>
    </source>
</evidence>
<dbReference type="AlphaFoldDB" id="A0A7W7ZA15"/>
<name>A0A7W7ZA15_9BACT</name>
<dbReference type="RefSeq" id="WP_184213244.1">
    <property type="nucleotide sequence ID" value="NZ_JACHIP010000001.1"/>
</dbReference>
<keyword evidence="3 7" id="KW-0129">CBS domain</keyword>
<evidence type="ECO:0000313" key="11">
    <source>
        <dbReference type="Proteomes" id="UP000540989"/>
    </source>
</evidence>
<feature type="domain" description="CBS" evidence="8">
    <location>
        <begin position="272"/>
        <end position="325"/>
    </location>
</feature>
<feature type="site" description="Catalytically relevant" evidence="6">
    <location>
        <position position="107"/>
    </location>
</feature>
<dbReference type="PIRSF" id="PIRSF004692">
    <property type="entry name" value="KdsD_KpsF"/>
    <property type="match status" value="1"/>
</dbReference>
<evidence type="ECO:0000313" key="10">
    <source>
        <dbReference type="EMBL" id="MBB5055511.1"/>
    </source>
</evidence>
<feature type="domain" description="SIS" evidence="9">
    <location>
        <begin position="34"/>
        <end position="180"/>
    </location>
</feature>
<feature type="domain" description="CBS" evidence="8">
    <location>
        <begin position="205"/>
        <end position="264"/>
    </location>
</feature>
<dbReference type="GO" id="GO:0046872">
    <property type="term" value="F:metal ion binding"/>
    <property type="evidence" value="ECO:0007669"/>
    <property type="project" value="UniProtKB-KW"/>
</dbReference>
<dbReference type="PROSITE" id="PS51371">
    <property type="entry name" value="CBS"/>
    <property type="match status" value="2"/>
</dbReference>
<dbReference type="GO" id="GO:0019146">
    <property type="term" value="F:arabinose-5-phosphate isomerase activity"/>
    <property type="evidence" value="ECO:0007669"/>
    <property type="project" value="UniProtKB-EC"/>
</dbReference>
<dbReference type="GO" id="GO:0097367">
    <property type="term" value="F:carbohydrate derivative binding"/>
    <property type="evidence" value="ECO:0007669"/>
    <property type="project" value="InterPro"/>
</dbReference>
<dbReference type="Pfam" id="PF00571">
    <property type="entry name" value="CBS"/>
    <property type="match status" value="2"/>
</dbReference>
<gene>
    <name evidence="10" type="ORF">HDF16_000180</name>
</gene>
<dbReference type="Pfam" id="PF01380">
    <property type="entry name" value="SIS"/>
    <property type="match status" value="1"/>
</dbReference>
<dbReference type="InterPro" id="IPR001347">
    <property type="entry name" value="SIS_dom"/>
</dbReference>
<evidence type="ECO:0000256" key="7">
    <source>
        <dbReference type="PROSITE-ProRule" id="PRU00703"/>
    </source>
</evidence>
<evidence type="ECO:0000256" key="1">
    <source>
        <dbReference type="ARBA" id="ARBA00008165"/>
    </source>
</evidence>
<evidence type="ECO:0000256" key="2">
    <source>
        <dbReference type="ARBA" id="ARBA00022737"/>
    </source>
</evidence>
<sequence>MSSSPSDLVRVEARALLSLAERLDSAMSEPFARAVDLLAACCETKHRVILLGVGKSGLIARKIAATLTSTGTPALFLHPAEALHGDLGIITPGDIAIALSASGETEEILRLIPVFKRLGVPLISFAGALGSTLAAASQITLDTSITEEACALNLAPTASTTVMLALGDALAIEVSRRRNFQPEDFANLHPGGHLGRRLTPVRDLMHSGEALPHVSADTPMTQVIYEMSRKKLGMTTVLSNDRLLGIVSDGDLRRLLEREGPHALEHTAAEIMNPHPVTIAETTLAPAALALMEQKKITSLIVTDAGTREVLGVVHLHDIWALEIA</sequence>
<dbReference type="GO" id="GO:1901135">
    <property type="term" value="P:carbohydrate derivative metabolic process"/>
    <property type="evidence" value="ECO:0007669"/>
    <property type="project" value="InterPro"/>
</dbReference>
<dbReference type="InterPro" id="IPR035474">
    <property type="entry name" value="SIS_Kpsf"/>
</dbReference>
<dbReference type="PROSITE" id="PS51464">
    <property type="entry name" value="SIS"/>
    <property type="match status" value="1"/>
</dbReference>
<dbReference type="GO" id="GO:0005975">
    <property type="term" value="P:carbohydrate metabolic process"/>
    <property type="evidence" value="ECO:0007669"/>
    <property type="project" value="InterPro"/>
</dbReference>
<keyword evidence="2" id="KW-0677">Repeat</keyword>
<accession>A0A7W7ZA15</accession>
<evidence type="ECO:0000259" key="9">
    <source>
        <dbReference type="PROSITE" id="PS51464"/>
    </source>
</evidence>
<feature type="site" description="Catalytically relevant" evidence="6">
    <location>
        <position position="189"/>
    </location>
</feature>
<dbReference type="SUPFAM" id="SSF53697">
    <property type="entry name" value="SIS domain"/>
    <property type="match status" value="1"/>
</dbReference>
<dbReference type="CDD" id="cd05014">
    <property type="entry name" value="SIS_Kpsf"/>
    <property type="match status" value="1"/>
</dbReference>
<reference evidence="10 11" key="1">
    <citation type="submission" date="2020-08" db="EMBL/GenBank/DDBJ databases">
        <title>Genomic Encyclopedia of Type Strains, Phase IV (KMG-V): Genome sequencing to study the core and pangenomes of soil and plant-associated prokaryotes.</title>
        <authorList>
            <person name="Whitman W."/>
        </authorList>
    </citation>
    <scope>NUCLEOTIDE SEQUENCE [LARGE SCALE GENOMIC DNA]</scope>
    <source>
        <strain evidence="10 11">M8UP14</strain>
    </source>
</reference>
<organism evidence="10 11">
    <name type="scientific">Granulicella aggregans</name>
    <dbReference type="NCBI Taxonomy" id="474949"/>
    <lineage>
        <taxon>Bacteria</taxon>
        <taxon>Pseudomonadati</taxon>
        <taxon>Acidobacteriota</taxon>
        <taxon>Terriglobia</taxon>
        <taxon>Terriglobales</taxon>
        <taxon>Acidobacteriaceae</taxon>
        <taxon>Granulicella</taxon>
    </lineage>
</organism>
<dbReference type="InterPro" id="IPR050986">
    <property type="entry name" value="GutQ/KpsF_isomerases"/>
</dbReference>
<dbReference type="Gene3D" id="3.40.50.10490">
    <property type="entry name" value="Glucose-6-phosphate isomerase like protein, domain 1"/>
    <property type="match status" value="1"/>
</dbReference>
<evidence type="ECO:0000256" key="6">
    <source>
        <dbReference type="PIRSR" id="PIRSR004692-3"/>
    </source>
</evidence>
<dbReference type="InterPro" id="IPR046348">
    <property type="entry name" value="SIS_dom_sf"/>
</dbReference>
<evidence type="ECO:0000259" key="8">
    <source>
        <dbReference type="PROSITE" id="PS51371"/>
    </source>
</evidence>
<keyword evidence="5" id="KW-0479">Metal-binding</keyword>
<feature type="site" description="Catalytically relevant" evidence="6">
    <location>
        <position position="148"/>
    </location>
</feature>
<protein>
    <submittedName>
        <fullName evidence="10">Arabinose-5-phosphate isomerase</fullName>
        <ecNumber evidence="10">5.3.1.13</ecNumber>
    </submittedName>
</protein>
<keyword evidence="10" id="KW-0413">Isomerase</keyword>
<feature type="binding site" evidence="5">
    <location>
        <position position="78"/>
    </location>
    <ligand>
        <name>Zn(2+)</name>
        <dbReference type="ChEBI" id="CHEBI:29105"/>
    </ligand>
</feature>
<dbReference type="EMBL" id="JACHIP010000001">
    <property type="protein sequence ID" value="MBB5055511.1"/>
    <property type="molecule type" value="Genomic_DNA"/>
</dbReference>
<dbReference type="SMART" id="SM00116">
    <property type="entry name" value="CBS"/>
    <property type="match status" value="2"/>
</dbReference>
<dbReference type="InterPro" id="IPR004800">
    <property type="entry name" value="KdsD/KpsF-type"/>
</dbReference>
<comment type="similarity">
    <text evidence="1 4">Belongs to the SIS family. GutQ/KpsF subfamily.</text>
</comment>
<evidence type="ECO:0000256" key="5">
    <source>
        <dbReference type="PIRSR" id="PIRSR004692-2"/>
    </source>
</evidence>
<evidence type="ECO:0000256" key="4">
    <source>
        <dbReference type="PIRNR" id="PIRNR004692"/>
    </source>
</evidence>
<dbReference type="PANTHER" id="PTHR42745:SF1">
    <property type="entry name" value="ARABINOSE 5-PHOSPHATE ISOMERASE KDSD"/>
    <property type="match status" value="1"/>
</dbReference>
<feature type="site" description="Catalytically relevant" evidence="6">
    <location>
        <position position="55"/>
    </location>
</feature>
<dbReference type="CDD" id="cd04604">
    <property type="entry name" value="CBS_pair_SIS_assoc"/>
    <property type="match status" value="1"/>
</dbReference>
<comment type="caution">
    <text evidence="10">The sequence shown here is derived from an EMBL/GenBank/DDBJ whole genome shotgun (WGS) entry which is preliminary data.</text>
</comment>
<dbReference type="FunFam" id="3.40.50.10490:FF:000011">
    <property type="entry name" value="Arabinose 5-phosphate isomerase"/>
    <property type="match status" value="1"/>
</dbReference>
<dbReference type="InterPro" id="IPR000644">
    <property type="entry name" value="CBS_dom"/>
</dbReference>
<dbReference type="PANTHER" id="PTHR42745">
    <property type="match status" value="1"/>
</dbReference>
<proteinExistence type="inferred from homology"/>
<keyword evidence="5" id="KW-0862">Zinc</keyword>
<dbReference type="Gene3D" id="3.10.580.10">
    <property type="entry name" value="CBS-domain"/>
    <property type="match status" value="1"/>
</dbReference>
<dbReference type="InterPro" id="IPR046342">
    <property type="entry name" value="CBS_dom_sf"/>
</dbReference>
<keyword evidence="11" id="KW-1185">Reference proteome</keyword>